<dbReference type="InterPro" id="IPR001503">
    <property type="entry name" value="Glyco_trans_10"/>
</dbReference>
<dbReference type="PANTHER" id="PTHR11929:SF194">
    <property type="entry name" value="ALPHA-(1,3)-FUCOSYLTRANSFERASE 10"/>
    <property type="match status" value="1"/>
</dbReference>
<dbReference type="InterPro" id="IPR038577">
    <property type="entry name" value="GT10-like_C_sf"/>
</dbReference>
<reference evidence="6" key="1">
    <citation type="submission" date="2020-05" db="EMBL/GenBank/DDBJ databases">
        <authorList>
            <person name="Chiriac C."/>
            <person name="Salcher M."/>
            <person name="Ghai R."/>
            <person name="Kavagutti S V."/>
        </authorList>
    </citation>
    <scope>NUCLEOTIDE SEQUENCE</scope>
</reference>
<protein>
    <submittedName>
        <fullName evidence="6">Unannotated protein</fullName>
    </submittedName>
</protein>
<dbReference type="PANTHER" id="PTHR11929">
    <property type="entry name" value="ALPHA- 1,3 -FUCOSYLTRANSFERASE"/>
    <property type="match status" value="1"/>
</dbReference>
<dbReference type="AlphaFoldDB" id="A0A6J7GAR5"/>
<proteinExistence type="inferred from homology"/>
<keyword evidence="3" id="KW-0808">Transferase</keyword>
<evidence type="ECO:0000256" key="1">
    <source>
        <dbReference type="ARBA" id="ARBA00008919"/>
    </source>
</evidence>
<dbReference type="GO" id="GO:0016020">
    <property type="term" value="C:membrane"/>
    <property type="evidence" value="ECO:0007669"/>
    <property type="project" value="InterPro"/>
</dbReference>
<feature type="domain" description="Fucosyltransferase C-terminal" evidence="4">
    <location>
        <begin position="153"/>
        <end position="274"/>
    </location>
</feature>
<evidence type="ECO:0000256" key="3">
    <source>
        <dbReference type="ARBA" id="ARBA00022679"/>
    </source>
</evidence>
<dbReference type="EMBL" id="CAFBMH010000022">
    <property type="protein sequence ID" value="CAB4901243.1"/>
    <property type="molecule type" value="Genomic_DNA"/>
</dbReference>
<name>A0A6J7GAR5_9ZZZZ</name>
<dbReference type="SUPFAM" id="SSF53756">
    <property type="entry name" value="UDP-Glycosyltransferase/glycogen phosphorylase"/>
    <property type="match status" value="1"/>
</dbReference>
<evidence type="ECO:0000313" key="6">
    <source>
        <dbReference type="EMBL" id="CAB4901243.1"/>
    </source>
</evidence>
<evidence type="ECO:0000256" key="2">
    <source>
        <dbReference type="ARBA" id="ARBA00022676"/>
    </source>
</evidence>
<dbReference type="EMBL" id="CAEZYR010000022">
    <property type="protein sequence ID" value="CAB4736077.1"/>
    <property type="molecule type" value="Genomic_DNA"/>
</dbReference>
<gene>
    <name evidence="5" type="ORF">UFOPK2754_00835</name>
    <name evidence="6" type="ORF">UFOPK3543_00874</name>
</gene>
<keyword evidence="2" id="KW-0328">Glycosyltransferase</keyword>
<comment type="similarity">
    <text evidence="1">Belongs to the glycosyltransferase 10 family.</text>
</comment>
<dbReference type="Gene3D" id="3.40.50.11660">
    <property type="entry name" value="Glycosyl transferase family 10, C-terminal domain"/>
    <property type="match status" value="1"/>
</dbReference>
<sequence length="340" mass="38591">MACALADARNFFDRRLVVTVTTSRHSLTFGVVDYWKPFDPYLDPVVRALLDCMDEGATVGHRAADAELVLFSVRGNEHTTASGTKVGFSGEPGHVPEHQAHWSIDSRYLARPNHLRFPHWAYQMTADSRTYEDPAATGDRFCNFMYSNPRCLMRNAFFEMLHAREPVEAIGTVYRNTEHPKLAPHQGKWFETKRAALGDYRFTIAFENEEIVGYTTEKLIDAWLANTVPIYWGNPAVAAEFPPDSYLSLYELGSMTKLVEAVLEAHHEPERYAQLAAANPFRTGRAQQVLADHRRSLQRFAGLVVDDAASHAKRRRASREVQLRAQARQLRIRVSKAIRS</sequence>
<dbReference type="GO" id="GO:0008417">
    <property type="term" value="F:fucosyltransferase activity"/>
    <property type="evidence" value="ECO:0007669"/>
    <property type="project" value="InterPro"/>
</dbReference>
<accession>A0A6J7GAR5</accession>
<dbReference type="Pfam" id="PF00852">
    <property type="entry name" value="Glyco_transf_10"/>
    <property type="match status" value="1"/>
</dbReference>
<evidence type="ECO:0000259" key="4">
    <source>
        <dbReference type="Pfam" id="PF00852"/>
    </source>
</evidence>
<dbReference type="InterPro" id="IPR055270">
    <property type="entry name" value="Glyco_tran_10_C"/>
</dbReference>
<organism evidence="6">
    <name type="scientific">freshwater metagenome</name>
    <dbReference type="NCBI Taxonomy" id="449393"/>
    <lineage>
        <taxon>unclassified sequences</taxon>
        <taxon>metagenomes</taxon>
        <taxon>ecological metagenomes</taxon>
    </lineage>
</organism>
<evidence type="ECO:0000313" key="5">
    <source>
        <dbReference type="EMBL" id="CAB4736077.1"/>
    </source>
</evidence>